<dbReference type="EMBL" id="BKCJ010006219">
    <property type="protein sequence ID" value="GEU70990.1"/>
    <property type="molecule type" value="Genomic_DNA"/>
</dbReference>
<sequence length="339" mass="37808">MDSTKDGVSCKNAVNTGRKSFVVAISENLINSDRNLECIPTQIEENGVEVVVFDDIMVAEGRDMDGEVCKGIDKVAYDWKPLVCNDCGVLRHADNSCPKREPNKPASVNCRKDNTVVHSEEYVTNAYKEGNDRSQLISDVPSFCAFLIDTTSIHGINVANSDLYEASNVFYLKTPLSRFLECERLVSEPRIIPPQRMKKKSVRRLVEKRMAKDIEEYEKTRANLDNTGGSGGNTGNARGTMSVQGCSHKTLMNGKPHSFNGTKGVVGLRRCIKKVEKVFEICKCAEEDKVIFAGSTFEGRALTWWNGNVHTLGLVNANRIPWTEFKSMMTTEYFPATEI</sequence>
<organism evidence="1">
    <name type="scientific">Tanacetum cinerariifolium</name>
    <name type="common">Dalmatian daisy</name>
    <name type="synonym">Chrysanthemum cinerariifolium</name>
    <dbReference type="NCBI Taxonomy" id="118510"/>
    <lineage>
        <taxon>Eukaryota</taxon>
        <taxon>Viridiplantae</taxon>
        <taxon>Streptophyta</taxon>
        <taxon>Embryophyta</taxon>
        <taxon>Tracheophyta</taxon>
        <taxon>Spermatophyta</taxon>
        <taxon>Magnoliopsida</taxon>
        <taxon>eudicotyledons</taxon>
        <taxon>Gunneridae</taxon>
        <taxon>Pentapetalae</taxon>
        <taxon>asterids</taxon>
        <taxon>campanulids</taxon>
        <taxon>Asterales</taxon>
        <taxon>Asteraceae</taxon>
        <taxon>Asteroideae</taxon>
        <taxon>Anthemideae</taxon>
        <taxon>Anthemidinae</taxon>
        <taxon>Tanacetum</taxon>
    </lineage>
</organism>
<evidence type="ECO:0008006" key="2">
    <source>
        <dbReference type="Google" id="ProtNLM"/>
    </source>
</evidence>
<proteinExistence type="predicted"/>
<name>A0A6L2MBE8_TANCI</name>
<dbReference type="AlphaFoldDB" id="A0A6L2MBE8"/>
<gene>
    <name evidence="1" type="ORF">Tci_042968</name>
</gene>
<comment type="caution">
    <text evidence="1">The sequence shown here is derived from an EMBL/GenBank/DDBJ whole genome shotgun (WGS) entry which is preliminary data.</text>
</comment>
<evidence type="ECO:0000313" key="1">
    <source>
        <dbReference type="EMBL" id="GEU70990.1"/>
    </source>
</evidence>
<protein>
    <recommendedName>
        <fullName evidence="2">Reverse transcriptase domain-containing protein</fullName>
    </recommendedName>
</protein>
<reference evidence="1" key="1">
    <citation type="journal article" date="2019" name="Sci. Rep.">
        <title>Draft genome of Tanacetum cinerariifolium, the natural source of mosquito coil.</title>
        <authorList>
            <person name="Yamashiro T."/>
            <person name="Shiraishi A."/>
            <person name="Satake H."/>
            <person name="Nakayama K."/>
        </authorList>
    </citation>
    <scope>NUCLEOTIDE SEQUENCE</scope>
</reference>
<accession>A0A6L2MBE8</accession>